<dbReference type="PANTHER" id="PTHR14859:SF1">
    <property type="entry name" value="PGAP2-INTERACTING PROTEIN"/>
    <property type="match status" value="1"/>
</dbReference>
<evidence type="ECO:0000313" key="3">
    <source>
        <dbReference type="EMBL" id="SDU28290.1"/>
    </source>
</evidence>
<accession>A0AAX2D849</accession>
<dbReference type="EMBL" id="LT629790">
    <property type="protein sequence ID" value="SDU28290.1"/>
    <property type="molecule type" value="Genomic_DNA"/>
</dbReference>
<feature type="region of interest" description="Disordered" evidence="1">
    <location>
        <begin position="1"/>
        <end position="21"/>
    </location>
</feature>
<dbReference type="Proteomes" id="UP000183772">
    <property type="component" value="Chromosome I"/>
</dbReference>
<evidence type="ECO:0000259" key="2">
    <source>
        <dbReference type="Pfam" id="PF03372"/>
    </source>
</evidence>
<reference evidence="3 4" key="1">
    <citation type="submission" date="2016-10" db="EMBL/GenBank/DDBJ databases">
        <authorList>
            <person name="Varghese N."/>
            <person name="Submissions S."/>
        </authorList>
    </citation>
    <scope>NUCLEOTIDE SEQUENCE [LARGE SCALE GENOMIC DNA]</scope>
    <source>
        <strain evidence="3 4">DSM 16733</strain>
    </source>
</reference>
<keyword evidence="3" id="KW-0540">Nuclease</keyword>
<dbReference type="Gene3D" id="3.60.10.10">
    <property type="entry name" value="Endonuclease/exonuclease/phosphatase"/>
    <property type="match status" value="1"/>
</dbReference>
<dbReference type="InterPro" id="IPR036691">
    <property type="entry name" value="Endo/exonu/phosph_ase_sf"/>
</dbReference>
<keyword evidence="3" id="KW-0255">Endonuclease</keyword>
<sequence>MSTSGPTEATRDATTDAPQNLAHDLDRISRFTVLTVNTHKGFTALNRRFILPELREAVRSVSADVVFLQEVHGAHEHHPQRFSNWPSMPQYEFLADSLWPQFAYGRNAVYPAGDHGNALLSKFQIIRHDNLDVSISGHENRGMLHSVLRLPGGDGPQVHAICVHLGLREGHRVEQLKLLCKRLSELPPEAPVIVAGDFNDWRGKANDLLEPCGLREVFAEQWGKPARSFPARLPILRLDRIYVRNLKAYQPKVLSVRPWSHLSDHAPLSVEIEL</sequence>
<dbReference type="GO" id="GO:0006506">
    <property type="term" value="P:GPI anchor biosynthetic process"/>
    <property type="evidence" value="ECO:0007669"/>
    <property type="project" value="TreeGrafter"/>
</dbReference>
<keyword evidence="3" id="KW-0378">Hydrolase</keyword>
<organism evidence="3 4">
    <name type="scientific">Pseudomonas mediterranea</name>
    <dbReference type="NCBI Taxonomy" id="183795"/>
    <lineage>
        <taxon>Bacteria</taxon>
        <taxon>Pseudomonadati</taxon>
        <taxon>Pseudomonadota</taxon>
        <taxon>Gammaproteobacteria</taxon>
        <taxon>Pseudomonadales</taxon>
        <taxon>Pseudomonadaceae</taxon>
        <taxon>Pseudomonas</taxon>
    </lineage>
</organism>
<dbReference type="GO" id="GO:0016020">
    <property type="term" value="C:membrane"/>
    <property type="evidence" value="ECO:0007669"/>
    <property type="project" value="GOC"/>
</dbReference>
<gene>
    <name evidence="3" type="ORF">SAMN05216476_1267</name>
</gene>
<name>A0AAX2D849_9PSED</name>
<dbReference type="GO" id="GO:0016787">
    <property type="term" value="F:hydrolase activity"/>
    <property type="evidence" value="ECO:0007669"/>
    <property type="project" value="UniProtKB-KW"/>
</dbReference>
<feature type="domain" description="Endonuclease/exonuclease/phosphatase" evidence="2">
    <location>
        <begin position="54"/>
        <end position="265"/>
    </location>
</feature>
<proteinExistence type="predicted"/>
<keyword evidence="4" id="KW-1185">Reference proteome</keyword>
<dbReference type="InterPro" id="IPR005135">
    <property type="entry name" value="Endo/exonuclease/phosphatase"/>
</dbReference>
<evidence type="ECO:0000256" key="1">
    <source>
        <dbReference type="SAM" id="MobiDB-lite"/>
    </source>
</evidence>
<dbReference type="GeneID" id="76211535"/>
<dbReference type="RefSeq" id="WP_047702768.1">
    <property type="nucleotide sequence ID" value="NZ_CP046874.1"/>
</dbReference>
<dbReference type="AlphaFoldDB" id="A0AAX2D849"/>
<dbReference type="InterPro" id="IPR051916">
    <property type="entry name" value="GPI-anchor_lipid_remodeler"/>
</dbReference>
<protein>
    <submittedName>
        <fullName evidence="3">Metal-dependent hydrolase, endonuclease/exonuclease/phosphatase family</fullName>
    </submittedName>
</protein>
<dbReference type="GO" id="GO:0004519">
    <property type="term" value="F:endonuclease activity"/>
    <property type="evidence" value="ECO:0007669"/>
    <property type="project" value="UniProtKB-KW"/>
</dbReference>
<evidence type="ECO:0000313" key="4">
    <source>
        <dbReference type="Proteomes" id="UP000183772"/>
    </source>
</evidence>
<dbReference type="Pfam" id="PF03372">
    <property type="entry name" value="Exo_endo_phos"/>
    <property type="match status" value="1"/>
</dbReference>
<dbReference type="SUPFAM" id="SSF56219">
    <property type="entry name" value="DNase I-like"/>
    <property type="match status" value="1"/>
</dbReference>
<dbReference type="PANTHER" id="PTHR14859">
    <property type="entry name" value="CALCOFLUOR WHITE HYPERSENSITIVE PROTEIN PRECURSOR"/>
    <property type="match status" value="1"/>
</dbReference>